<protein>
    <submittedName>
        <fullName evidence="12">2-oxoglutarate ferredoxin oxidoreductase subunit beta</fullName>
    </submittedName>
</protein>
<dbReference type="InterPro" id="IPR011766">
    <property type="entry name" value="TPP_enzyme_TPP-bd"/>
</dbReference>
<keyword evidence="4" id="KW-0479">Metal-binding</keyword>
<evidence type="ECO:0000313" key="13">
    <source>
        <dbReference type="Proteomes" id="UP001055553"/>
    </source>
</evidence>
<dbReference type="NCBIfam" id="TIGR02177">
    <property type="entry name" value="PorB_KorB"/>
    <property type="match status" value="1"/>
</dbReference>
<keyword evidence="9" id="KW-0786">Thiamine pyrophosphate</keyword>
<evidence type="ECO:0000256" key="2">
    <source>
        <dbReference type="ARBA" id="ARBA00001964"/>
    </source>
</evidence>
<dbReference type="GO" id="GO:0044272">
    <property type="term" value="P:sulfur compound biosynthetic process"/>
    <property type="evidence" value="ECO:0007669"/>
    <property type="project" value="UniProtKB-ARBA"/>
</dbReference>
<name>A0A915SF95_9ARCH</name>
<dbReference type="AlphaFoldDB" id="A0A915SF95"/>
<dbReference type="GO" id="GO:0046872">
    <property type="term" value="F:metal ion binding"/>
    <property type="evidence" value="ECO:0007669"/>
    <property type="project" value="UniProtKB-KW"/>
</dbReference>
<evidence type="ECO:0000256" key="9">
    <source>
        <dbReference type="ARBA" id="ARBA00023052"/>
    </source>
</evidence>
<dbReference type="KEGG" id="naer:MJ1_0407"/>
<keyword evidence="8" id="KW-0411">Iron-sulfur</keyword>
<dbReference type="GO" id="GO:0030976">
    <property type="term" value="F:thiamine pyrophosphate binding"/>
    <property type="evidence" value="ECO:0007669"/>
    <property type="project" value="InterPro"/>
</dbReference>
<keyword evidence="13" id="KW-1185">Reference proteome</keyword>
<dbReference type="CDD" id="cd03375">
    <property type="entry name" value="TPP_OGFOR"/>
    <property type="match status" value="1"/>
</dbReference>
<evidence type="ECO:0000256" key="3">
    <source>
        <dbReference type="ARBA" id="ARBA00001966"/>
    </source>
</evidence>
<dbReference type="InterPro" id="IPR011896">
    <property type="entry name" value="OFOB"/>
</dbReference>
<evidence type="ECO:0000313" key="12">
    <source>
        <dbReference type="EMBL" id="BBL45570.1"/>
    </source>
</evidence>
<dbReference type="GO" id="GO:0016625">
    <property type="term" value="F:oxidoreductase activity, acting on the aldehyde or oxo group of donors, iron-sulfur protein as acceptor"/>
    <property type="evidence" value="ECO:0007669"/>
    <property type="project" value="UniProtKB-ARBA"/>
</dbReference>
<dbReference type="Gene3D" id="3.40.50.970">
    <property type="match status" value="1"/>
</dbReference>
<evidence type="ECO:0000256" key="7">
    <source>
        <dbReference type="ARBA" id="ARBA00023004"/>
    </source>
</evidence>
<keyword evidence="7" id="KW-0408">Iron</keyword>
<evidence type="ECO:0000259" key="10">
    <source>
        <dbReference type="Pfam" id="PF02775"/>
    </source>
</evidence>
<dbReference type="InterPro" id="IPR029061">
    <property type="entry name" value="THDP-binding"/>
</dbReference>
<dbReference type="PANTHER" id="PTHR48084:SF2">
    <property type="entry name" value="PYRUVATE FERREDOXIN_FLAVODOXIN OXIDOREDUCTASE, BETA SUBUNIT"/>
    <property type="match status" value="1"/>
</dbReference>
<feature type="domain" description="Pyruvate ferredoxin oxidoreductase beta subunit C-terminal" evidence="11">
    <location>
        <begin position="204"/>
        <end position="264"/>
    </location>
</feature>
<evidence type="ECO:0000256" key="5">
    <source>
        <dbReference type="ARBA" id="ARBA00022842"/>
    </source>
</evidence>
<comment type="cofactor">
    <cofactor evidence="2">
        <name>thiamine diphosphate</name>
        <dbReference type="ChEBI" id="CHEBI:58937"/>
    </cofactor>
</comment>
<dbReference type="GO" id="GO:0045333">
    <property type="term" value="P:cellular respiration"/>
    <property type="evidence" value="ECO:0007669"/>
    <property type="project" value="UniProtKB-ARBA"/>
</dbReference>
<dbReference type="GO" id="GO:0051536">
    <property type="term" value="F:iron-sulfur cluster binding"/>
    <property type="evidence" value="ECO:0007669"/>
    <property type="project" value="UniProtKB-KW"/>
</dbReference>
<evidence type="ECO:0000256" key="4">
    <source>
        <dbReference type="ARBA" id="ARBA00022723"/>
    </source>
</evidence>
<comment type="cofactor">
    <cofactor evidence="3">
        <name>[4Fe-4S] cluster</name>
        <dbReference type="ChEBI" id="CHEBI:49883"/>
    </cofactor>
</comment>
<reference evidence="13" key="1">
    <citation type="journal article" date="2022" name="Int. J. Syst. Evol. Microbiol.">
        <title>Nanobdella aerobiophila gen. nov., sp. nov., a thermoacidophilic, obligate ectosymbiotic archaeon, and proposal of Nanobdellaceae fam. nov., Nanobdellales ord. nov. and Nanobdellia class. nov.</title>
        <authorList>
            <person name="Kato S."/>
            <person name="Ogasawara A."/>
            <person name="Itoh T."/>
            <person name="Sakai H.D."/>
            <person name="Shimizu M."/>
            <person name="Yuki M."/>
            <person name="Kaneko M."/>
            <person name="Takashina T."/>
            <person name="Ohkuma M."/>
        </authorList>
    </citation>
    <scope>NUCLEOTIDE SEQUENCE [LARGE SCALE GENOMIC DNA]</scope>
    <source>
        <strain evidence="13">MJ1</strain>
    </source>
</reference>
<dbReference type="Proteomes" id="UP001055553">
    <property type="component" value="Chromosome"/>
</dbReference>
<accession>A0A915SF95</accession>
<dbReference type="InterPro" id="IPR051457">
    <property type="entry name" value="2-oxoacid:Fd_oxidoreductase"/>
</dbReference>
<feature type="domain" description="Thiamine pyrophosphate enzyme TPP-binding" evidence="10">
    <location>
        <begin position="52"/>
        <end position="196"/>
    </location>
</feature>
<dbReference type="GO" id="GO:0006082">
    <property type="term" value="P:organic acid metabolic process"/>
    <property type="evidence" value="ECO:0007669"/>
    <property type="project" value="UniProtKB-ARBA"/>
</dbReference>
<dbReference type="InterPro" id="IPR032686">
    <property type="entry name" value="PFO_beta_C"/>
</dbReference>
<dbReference type="Pfam" id="PF02775">
    <property type="entry name" value="TPP_enzyme_C"/>
    <property type="match status" value="1"/>
</dbReference>
<gene>
    <name evidence="12" type="ORF">MJ1_0407</name>
</gene>
<comment type="cofactor">
    <cofactor evidence="1">
        <name>Mg(2+)</name>
        <dbReference type="ChEBI" id="CHEBI:18420"/>
    </cofactor>
</comment>
<dbReference type="RefSeq" id="WP_258392887.1">
    <property type="nucleotide sequence ID" value="NZ_AP019769.1"/>
</dbReference>
<evidence type="ECO:0000259" key="11">
    <source>
        <dbReference type="Pfam" id="PF12367"/>
    </source>
</evidence>
<keyword evidence="5" id="KW-0460">Magnesium</keyword>
<evidence type="ECO:0000256" key="6">
    <source>
        <dbReference type="ARBA" id="ARBA00023002"/>
    </source>
</evidence>
<dbReference type="SUPFAM" id="SSF52518">
    <property type="entry name" value="Thiamin diphosphate-binding fold (THDP-binding)"/>
    <property type="match status" value="1"/>
</dbReference>
<dbReference type="PANTHER" id="PTHR48084">
    <property type="entry name" value="2-OXOGLUTARATE OXIDOREDUCTASE SUBUNIT KORB-RELATED"/>
    <property type="match status" value="1"/>
</dbReference>
<dbReference type="Pfam" id="PF12367">
    <property type="entry name" value="PFO_beta_C"/>
    <property type="match status" value="1"/>
</dbReference>
<keyword evidence="6" id="KW-0560">Oxidoreductase</keyword>
<dbReference type="EMBL" id="AP019769">
    <property type="protein sequence ID" value="BBL45570.1"/>
    <property type="molecule type" value="Genomic_DNA"/>
</dbReference>
<proteinExistence type="predicted"/>
<organism evidence="12 13">
    <name type="scientific">Nanobdella aerobiophila</name>
    <dbReference type="NCBI Taxonomy" id="2586965"/>
    <lineage>
        <taxon>Archaea</taxon>
        <taxon>Nanobdellota</taxon>
        <taxon>Nanobdellia</taxon>
        <taxon>Nanobdellales</taxon>
        <taxon>Nanobdellaceae</taxon>
        <taxon>Nanobdella</taxon>
    </lineage>
</organism>
<evidence type="ECO:0000256" key="1">
    <source>
        <dbReference type="ARBA" id="ARBA00001946"/>
    </source>
</evidence>
<sequence>MEDLRTGYSITWCPGCTNFGIYTTFMTAINELISENKIEKNKVVFASGIGCAGKIHNYIKLSSFSALHGRALAVAVGIKLSNPELKVLAFQGDGDTYNEGIEHFIMACKENPDVKLFVHNNQVFALTTAQHNFVTEEGFYSKSLGRPVFEKPINPILLALVSGATFVARGYSLWMDHLKYILKEAILHKGFAYVDILQPCVVQHDTRKYYEAHMYKLEDTGYMSNNFNEAISKALEYDYIFRDNSRIPVGIFYKTERVTLEDGLGSKPAYKIERNLRLDVLKEVII</sequence>
<dbReference type="GeneID" id="74568353"/>
<evidence type="ECO:0000256" key="8">
    <source>
        <dbReference type="ARBA" id="ARBA00023014"/>
    </source>
</evidence>